<dbReference type="AlphaFoldDB" id="A0A1G4BDA1"/>
<reference evidence="1 2" key="1">
    <citation type="submission" date="2016-09" db="EMBL/GenBank/DDBJ databases">
        <authorList>
            <person name="Capua I."/>
            <person name="De Benedictis P."/>
            <person name="Joannis T."/>
            <person name="Lombin L.H."/>
            <person name="Cattoli G."/>
        </authorList>
    </citation>
    <scope>NUCLEOTIDE SEQUENCE [LARGE SCALE GENOMIC DNA]</scope>
    <source>
        <strain evidence="1 2">IMI 309357</strain>
    </source>
</reference>
<dbReference type="EMBL" id="MJBS01000037">
    <property type="protein sequence ID" value="OHE99312.1"/>
    <property type="molecule type" value="Genomic_DNA"/>
</dbReference>
<dbReference type="GeneID" id="34558506"/>
<evidence type="ECO:0000313" key="1">
    <source>
        <dbReference type="EMBL" id="OHE99312.1"/>
    </source>
</evidence>
<sequence length="187" mass="21607">MVARKLSHFVWLVDHGANPELQVPGLVAGFTTTHAIMHYIKCGETFDKFKEPLGGATERLLQDPSFVDDCLCKPRDIDAEERQELWEEDALSVKKLHALLPEFEDKLAEMGCGLYQFFETYWKDRMVRVLAEMREESLSEENIEGIRELGILLTDEDDESDVSEFPWTSFEQADTERCIRELDALME</sequence>
<accession>A0A1G4BDA1</accession>
<keyword evidence="2" id="KW-1185">Reference proteome</keyword>
<dbReference type="Proteomes" id="UP000176998">
    <property type="component" value="Unassembled WGS sequence"/>
</dbReference>
<comment type="caution">
    <text evidence="1">The sequence shown here is derived from an EMBL/GenBank/DDBJ whole genome shotgun (WGS) entry which is preliminary data.</text>
</comment>
<proteinExistence type="predicted"/>
<organism evidence="1 2">
    <name type="scientific">Colletotrichum orchidophilum</name>
    <dbReference type="NCBI Taxonomy" id="1209926"/>
    <lineage>
        <taxon>Eukaryota</taxon>
        <taxon>Fungi</taxon>
        <taxon>Dikarya</taxon>
        <taxon>Ascomycota</taxon>
        <taxon>Pezizomycotina</taxon>
        <taxon>Sordariomycetes</taxon>
        <taxon>Hypocreomycetidae</taxon>
        <taxon>Glomerellales</taxon>
        <taxon>Glomerellaceae</taxon>
        <taxon>Colletotrichum</taxon>
    </lineage>
</organism>
<protein>
    <submittedName>
        <fullName evidence="1">Uncharacterized protein</fullName>
    </submittedName>
</protein>
<gene>
    <name evidence="1" type="ORF">CORC01_05353</name>
</gene>
<evidence type="ECO:0000313" key="2">
    <source>
        <dbReference type="Proteomes" id="UP000176998"/>
    </source>
</evidence>
<dbReference type="RefSeq" id="XP_022476461.1">
    <property type="nucleotide sequence ID" value="XM_022616996.1"/>
</dbReference>
<dbReference type="OrthoDB" id="4850532at2759"/>
<name>A0A1G4BDA1_9PEZI</name>